<dbReference type="Pfam" id="PF13613">
    <property type="entry name" value="HTH_Tnp_4"/>
    <property type="match status" value="1"/>
</dbReference>
<gene>
    <name evidence="5" type="ORF">KUF71_012764</name>
</gene>
<reference evidence="5" key="1">
    <citation type="submission" date="2021-07" db="EMBL/GenBank/DDBJ databases">
        <authorList>
            <person name="Catto M.A."/>
            <person name="Jacobson A."/>
            <person name="Kennedy G."/>
            <person name="Labadie P."/>
            <person name="Hunt B.G."/>
            <person name="Srinivasan R."/>
        </authorList>
    </citation>
    <scope>NUCLEOTIDE SEQUENCE</scope>
    <source>
        <strain evidence="5">PL_HMW_Pooled</strain>
        <tissue evidence="5">Head</tissue>
    </source>
</reference>
<dbReference type="Proteomes" id="UP001219518">
    <property type="component" value="Unassembled WGS sequence"/>
</dbReference>
<evidence type="ECO:0000259" key="4">
    <source>
        <dbReference type="Pfam" id="PF13613"/>
    </source>
</evidence>
<evidence type="ECO:0000259" key="3">
    <source>
        <dbReference type="Pfam" id="PF13359"/>
    </source>
</evidence>
<dbReference type="PANTHER" id="PTHR23080">
    <property type="entry name" value="THAP DOMAIN PROTEIN"/>
    <property type="match status" value="1"/>
</dbReference>
<dbReference type="Pfam" id="PF13359">
    <property type="entry name" value="DDE_Tnp_4"/>
    <property type="match status" value="1"/>
</dbReference>
<dbReference type="InterPro" id="IPR027806">
    <property type="entry name" value="HARBI1_dom"/>
</dbReference>
<evidence type="ECO:0000256" key="2">
    <source>
        <dbReference type="ARBA" id="ARBA00022723"/>
    </source>
</evidence>
<accession>A0AAE1HPW4</accession>
<dbReference type="EMBL" id="JAHWGI010001195">
    <property type="protein sequence ID" value="KAK3924631.1"/>
    <property type="molecule type" value="Genomic_DNA"/>
</dbReference>
<dbReference type="InterPro" id="IPR027805">
    <property type="entry name" value="Transposase_HTH_dom"/>
</dbReference>
<keyword evidence="6" id="KW-1185">Reference proteome</keyword>
<feature type="domain" description="DDE Tnp4" evidence="3">
    <location>
        <begin position="138"/>
        <end position="304"/>
    </location>
</feature>
<reference evidence="5" key="2">
    <citation type="journal article" date="2023" name="BMC Genomics">
        <title>Pest status, molecular evolution, and epigenetic factors derived from the genome assembly of Frankliniella fusca, a thysanopteran phytovirus vector.</title>
        <authorList>
            <person name="Catto M.A."/>
            <person name="Labadie P.E."/>
            <person name="Jacobson A.L."/>
            <person name="Kennedy G.G."/>
            <person name="Srinivasan R."/>
            <person name="Hunt B.G."/>
        </authorList>
    </citation>
    <scope>NUCLEOTIDE SEQUENCE</scope>
    <source>
        <strain evidence="5">PL_HMW_Pooled</strain>
    </source>
</reference>
<sequence>VIPDDVVSSPKETSKECEIKPITYEICSQGSDDDFKYFTGLTKGQFLVVYDFIGGDEVCCKLKYTLDGKTPIRRNALKISLKSRLFLVLLKMRRDLSNRDIGKLMGISVSQIAVIFNTWLRLLKPTCYKPYKNLRMIIDCAEFVIERSNNMQQQGYTYSNYKHRNTVKVLFGTSCYGGVSYVSGGYEGRITDQEIVMQCGFLNILEEGDAIMADRGFLLEEEMAQRGVKLIKPPNMTRKQKNNERRKRFTAREEVQTKSVAGVRIYVEHVIGKIRNYQILDNRVELLYLPLLPDMIFVAACLYNATLEKLHCQVPKIDPKICPMINNPKLCLLISNPKT</sequence>
<dbReference type="AlphaFoldDB" id="A0AAE1HPW4"/>
<organism evidence="5 6">
    <name type="scientific">Frankliniella fusca</name>
    <dbReference type="NCBI Taxonomy" id="407009"/>
    <lineage>
        <taxon>Eukaryota</taxon>
        <taxon>Metazoa</taxon>
        <taxon>Ecdysozoa</taxon>
        <taxon>Arthropoda</taxon>
        <taxon>Hexapoda</taxon>
        <taxon>Insecta</taxon>
        <taxon>Pterygota</taxon>
        <taxon>Neoptera</taxon>
        <taxon>Paraneoptera</taxon>
        <taxon>Thysanoptera</taxon>
        <taxon>Terebrantia</taxon>
        <taxon>Thripoidea</taxon>
        <taxon>Thripidae</taxon>
        <taxon>Frankliniella</taxon>
    </lineage>
</organism>
<name>A0AAE1HPW4_9NEOP</name>
<comment type="cofactor">
    <cofactor evidence="1">
        <name>a divalent metal cation</name>
        <dbReference type="ChEBI" id="CHEBI:60240"/>
    </cofactor>
</comment>
<dbReference type="GO" id="GO:0046872">
    <property type="term" value="F:metal ion binding"/>
    <property type="evidence" value="ECO:0007669"/>
    <property type="project" value="UniProtKB-KW"/>
</dbReference>
<evidence type="ECO:0000256" key="1">
    <source>
        <dbReference type="ARBA" id="ARBA00001968"/>
    </source>
</evidence>
<protein>
    <submittedName>
        <fullName evidence="5">Cysteine desulfurase</fullName>
    </submittedName>
</protein>
<comment type="caution">
    <text evidence="5">The sequence shown here is derived from an EMBL/GenBank/DDBJ whole genome shotgun (WGS) entry which is preliminary data.</text>
</comment>
<proteinExistence type="predicted"/>
<feature type="non-terminal residue" evidence="5">
    <location>
        <position position="339"/>
    </location>
</feature>
<evidence type="ECO:0000313" key="6">
    <source>
        <dbReference type="Proteomes" id="UP001219518"/>
    </source>
</evidence>
<evidence type="ECO:0000313" key="5">
    <source>
        <dbReference type="EMBL" id="KAK3924631.1"/>
    </source>
</evidence>
<feature type="domain" description="Transposase Helix-turn-helix" evidence="4">
    <location>
        <begin position="78"/>
        <end position="124"/>
    </location>
</feature>
<keyword evidence="2" id="KW-0479">Metal-binding</keyword>